<feature type="compositionally biased region" description="Polar residues" evidence="3">
    <location>
        <begin position="1350"/>
        <end position="1360"/>
    </location>
</feature>
<feature type="compositionally biased region" description="Low complexity" evidence="3">
    <location>
        <begin position="1162"/>
        <end position="1171"/>
    </location>
</feature>
<dbReference type="InterPro" id="IPR022782">
    <property type="entry name" value="AIP3-like_C"/>
</dbReference>
<feature type="region of interest" description="Disordered" evidence="3">
    <location>
        <begin position="912"/>
        <end position="941"/>
    </location>
</feature>
<feature type="region of interest" description="Disordered" evidence="3">
    <location>
        <begin position="1021"/>
        <end position="1076"/>
    </location>
</feature>
<feature type="region of interest" description="Disordered" evidence="3">
    <location>
        <begin position="1"/>
        <end position="96"/>
    </location>
</feature>
<feature type="region of interest" description="Disordered" evidence="3">
    <location>
        <begin position="539"/>
        <end position="562"/>
    </location>
</feature>
<feature type="compositionally biased region" description="Basic and acidic residues" evidence="3">
    <location>
        <begin position="1441"/>
        <end position="1451"/>
    </location>
</feature>
<feature type="compositionally biased region" description="Polar residues" evidence="3">
    <location>
        <begin position="592"/>
        <end position="623"/>
    </location>
</feature>
<feature type="compositionally biased region" description="Polar residues" evidence="3">
    <location>
        <begin position="487"/>
        <end position="506"/>
    </location>
</feature>
<gene>
    <name evidence="5" type="ORF">CHS0354_017390</name>
</gene>
<dbReference type="InterPro" id="IPR051825">
    <property type="entry name" value="SRCIN1"/>
</dbReference>
<dbReference type="Gene3D" id="1.20.58.1540">
    <property type="entry name" value="Actin interacting protein 3, C-terminal domain"/>
    <property type="match status" value="1"/>
</dbReference>
<keyword evidence="1 2" id="KW-0175">Coiled coil</keyword>
<feature type="compositionally biased region" description="Low complexity" evidence="3">
    <location>
        <begin position="1039"/>
        <end position="1049"/>
    </location>
</feature>
<evidence type="ECO:0000256" key="3">
    <source>
        <dbReference type="SAM" id="MobiDB-lite"/>
    </source>
</evidence>
<feature type="region of interest" description="Disordered" evidence="3">
    <location>
        <begin position="330"/>
        <end position="373"/>
    </location>
</feature>
<dbReference type="PANTHER" id="PTHR22741:SF10">
    <property type="entry name" value="COILED-COIL DOMAIN-CONTAINING PROTEIN CG32809"/>
    <property type="match status" value="1"/>
</dbReference>
<feature type="coiled-coil region" evidence="2">
    <location>
        <begin position="712"/>
        <end position="746"/>
    </location>
</feature>
<protein>
    <recommendedName>
        <fullName evidence="4">Actin interacting protein 3-like C-terminal domain-containing protein</fullName>
    </recommendedName>
</protein>
<dbReference type="EMBL" id="JAEAOA010001069">
    <property type="protein sequence ID" value="KAK3603669.1"/>
    <property type="molecule type" value="Genomic_DNA"/>
</dbReference>
<dbReference type="GO" id="GO:0005737">
    <property type="term" value="C:cytoplasm"/>
    <property type="evidence" value="ECO:0007669"/>
    <property type="project" value="TreeGrafter"/>
</dbReference>
<evidence type="ECO:0000313" key="5">
    <source>
        <dbReference type="EMBL" id="KAK3603669.1"/>
    </source>
</evidence>
<evidence type="ECO:0000259" key="4">
    <source>
        <dbReference type="Pfam" id="PF03915"/>
    </source>
</evidence>
<feature type="region of interest" description="Disordered" evidence="3">
    <location>
        <begin position="1095"/>
        <end position="1276"/>
    </location>
</feature>
<feature type="compositionally biased region" description="Basic residues" evidence="3">
    <location>
        <begin position="67"/>
        <end position="77"/>
    </location>
</feature>
<evidence type="ECO:0000256" key="1">
    <source>
        <dbReference type="ARBA" id="ARBA00023054"/>
    </source>
</evidence>
<dbReference type="Pfam" id="PF03915">
    <property type="entry name" value="AIP3"/>
    <property type="match status" value="2"/>
</dbReference>
<feature type="domain" description="Actin interacting protein 3-like C-terminal" evidence="4">
    <location>
        <begin position="593"/>
        <end position="895"/>
    </location>
</feature>
<feature type="region of interest" description="Disordered" evidence="3">
    <location>
        <begin position="486"/>
        <end position="512"/>
    </location>
</feature>
<proteinExistence type="predicted"/>
<feature type="compositionally biased region" description="Polar residues" evidence="3">
    <location>
        <begin position="427"/>
        <end position="441"/>
    </location>
</feature>
<feature type="region of interest" description="Disordered" evidence="3">
    <location>
        <begin position="121"/>
        <end position="142"/>
    </location>
</feature>
<feature type="compositionally biased region" description="Low complexity" evidence="3">
    <location>
        <begin position="404"/>
        <end position="425"/>
    </location>
</feature>
<reference evidence="5" key="1">
    <citation type="journal article" date="2021" name="Genome Biol. Evol.">
        <title>A High-Quality Reference Genome for a Parasitic Bivalve with Doubly Uniparental Inheritance (Bivalvia: Unionida).</title>
        <authorList>
            <person name="Smith C.H."/>
        </authorList>
    </citation>
    <scope>NUCLEOTIDE SEQUENCE</scope>
    <source>
        <strain evidence="5">CHS0354</strain>
    </source>
</reference>
<feature type="compositionally biased region" description="Basic and acidic residues" evidence="3">
    <location>
        <begin position="85"/>
        <end position="96"/>
    </location>
</feature>
<feature type="compositionally biased region" description="Low complexity" evidence="3">
    <location>
        <begin position="1368"/>
        <end position="1379"/>
    </location>
</feature>
<feature type="compositionally biased region" description="Polar residues" evidence="3">
    <location>
        <begin position="1226"/>
        <end position="1250"/>
    </location>
</feature>
<feature type="compositionally biased region" description="Basic and acidic residues" evidence="3">
    <location>
        <begin position="36"/>
        <end position="46"/>
    </location>
</feature>
<comment type="caution">
    <text evidence="5">The sequence shown here is derived from an EMBL/GenBank/DDBJ whole genome shotgun (WGS) entry which is preliminary data.</text>
</comment>
<feature type="compositionally biased region" description="Low complexity" evidence="3">
    <location>
        <begin position="48"/>
        <end position="64"/>
    </location>
</feature>
<evidence type="ECO:0000256" key="2">
    <source>
        <dbReference type="SAM" id="Coils"/>
    </source>
</evidence>
<feature type="compositionally biased region" description="Low complexity" evidence="3">
    <location>
        <begin position="1095"/>
        <end position="1106"/>
    </location>
</feature>
<feature type="compositionally biased region" description="Low complexity" evidence="3">
    <location>
        <begin position="916"/>
        <end position="932"/>
    </location>
</feature>
<accession>A0AAE0T4L4</accession>
<sequence>MENSMSAITSSVPNDKGDNSDDGSTRGGYSSGQEMFSRESSRDRTYDGTAGQTGQQPPIQTQPQSKPPRRPVPRRHTVVGATQIGKERQQLQETERSKEAFMDMLATRYPQYAEKISSTASEDGFPVRGRSRDPRRRATTVVYTQQNRSADYDDIGTMSEVDAPTFQRGGYVRSSLPARSPQPFVEKPIGLVFLVYGNETKKALLPNEITHLDTVRALFVRSFPGKLTMEYLDSPKNKIYILDPRTNIYYQLEDLKDIKDRTVLKIHQCDSTEPQKIFDKPEVRGRTIQTPTLPLEYHGVSTPATAITGQVQRAKTLPASMQSPYFIYEEAPPSKPGYDRSRSLTPDPSHVSYAQNPIYGRMGVSPERTLGASERQGLRTIPENRQMMNGHPAQNNYVNDLDLYQQAPGGPQGPRRGTGQPQYPQHAKSSSPSHQGNQQAPPSRRAFSPLPSSSPYDYIQVVPAQSAPPGAPPNMYIAKGVPAGTVLSPQRATGPQSTKVPQQQPNWRERSPVGRHSLNFATVPVSIDSTNGIQRSQSYRVTPDRENYASLPPRSITPQPVDDNTRVRINKMEAQLAHLAAWVQSAVHTAGSTGALSSNRSTASTASIGSESTSPLVDSASSKLDTETSDSIPIKGLTDLGSEGTITQDMKTSILAIKNQADLLRFDLKNLRRLQQINKESIIETVEEAWKKIKKALAAVPGAEKAIIRQERASVDETYQQYMEDKNRAERELVDLEASVEELRNDVLSRQCRVNMSDVEGMALILSHIAKKVGELKNQFPSLQERMKQIMAGEMEIVVKEERFLKEEPEKLENCLKRCKRLTGTLFTLKRLASVQEHRPPQTVSLPLKGNIPSEDDKKSLLENIQALIPNHDARLQSLEAADASRQRKKKITTQKDALRFGKSLEMASKALKPATSTATSTHTSTRMITSSPNQSSQGIKVTSSAEVVTSESSSIISFSNPISTSTPKATPQAFSLPISSSSLTSPSSVSPSKPYPIVSLIRAVSPRRDIKTSSLPLTENVERMSSSVKPCVSKEISDSSSKSQTCTSEAKLSLQTTSTNGTSESSREISEETNNSAQGLITKKNMARAAFFSSLSSSHPSSTSSKTARDALMSVSPEEKTGFSSEMSPVSPNKTGFTQISSITKPSDLKVSPSSSIFLQSKPSPTSPTEPKSRSGFTGIPKPTTPTKPKFSALLGDLPKTSSSQLGARPKKVPPPPPPRRSSRHASLTGSSVSTVNGDMGAQSTQSMEDSIKKYISDSDKEENSVSKSLQETETISKVNPLYPSSDLKILGDSSVKLARFSKDLDLGINGDGQQVESTLIRETIINGPEEKTSNETVPKDSAVDDAEQNVSKSLVSLDQKQRHNSLDSTSSSSSIDSQPEVVWLRREPETPPTSNTDKEGMPGKKPRPPLPQRRSSLSEKSTYFSKKDQLEDSSSLKQICKDKGSKENL</sequence>
<feature type="compositionally biased region" description="Polar residues" evidence="3">
    <location>
        <begin position="1267"/>
        <end position="1276"/>
    </location>
</feature>
<reference evidence="5" key="2">
    <citation type="journal article" date="2021" name="Genome Biol. Evol.">
        <title>Developing a high-quality reference genome for a parasitic bivalve with doubly uniparental inheritance (Bivalvia: Unionida).</title>
        <authorList>
            <person name="Smith C.H."/>
        </authorList>
    </citation>
    <scope>NUCLEOTIDE SEQUENCE</scope>
    <source>
        <strain evidence="5">CHS0354</strain>
        <tissue evidence="5">Mantle</tissue>
    </source>
</reference>
<feature type="compositionally biased region" description="Low complexity" evidence="3">
    <location>
        <begin position="1182"/>
        <end position="1191"/>
    </location>
</feature>
<feature type="compositionally biased region" description="Basic and acidic residues" evidence="3">
    <location>
        <begin position="1251"/>
        <end position="1266"/>
    </location>
</feature>
<reference evidence="5" key="3">
    <citation type="submission" date="2023-05" db="EMBL/GenBank/DDBJ databases">
        <authorList>
            <person name="Smith C.H."/>
        </authorList>
    </citation>
    <scope>NUCLEOTIDE SEQUENCE</scope>
    <source>
        <strain evidence="5">CHS0354</strain>
        <tissue evidence="5">Mantle</tissue>
    </source>
</reference>
<dbReference type="PANTHER" id="PTHR22741">
    <property type="entry name" value="P140CAP/SNIP-RELATED"/>
    <property type="match status" value="1"/>
</dbReference>
<dbReference type="Proteomes" id="UP001195483">
    <property type="component" value="Unassembled WGS sequence"/>
</dbReference>
<organism evidence="5 6">
    <name type="scientific">Potamilus streckersoni</name>
    <dbReference type="NCBI Taxonomy" id="2493646"/>
    <lineage>
        <taxon>Eukaryota</taxon>
        <taxon>Metazoa</taxon>
        <taxon>Spiralia</taxon>
        <taxon>Lophotrochozoa</taxon>
        <taxon>Mollusca</taxon>
        <taxon>Bivalvia</taxon>
        <taxon>Autobranchia</taxon>
        <taxon>Heteroconchia</taxon>
        <taxon>Palaeoheterodonta</taxon>
        <taxon>Unionida</taxon>
        <taxon>Unionoidea</taxon>
        <taxon>Unionidae</taxon>
        <taxon>Ambleminae</taxon>
        <taxon>Lampsilini</taxon>
        <taxon>Potamilus</taxon>
    </lineage>
</organism>
<feature type="domain" description="Actin interacting protein 3-like C-terminal" evidence="4">
    <location>
        <begin position="193"/>
        <end position="274"/>
    </location>
</feature>
<evidence type="ECO:0000313" key="6">
    <source>
        <dbReference type="Proteomes" id="UP001195483"/>
    </source>
</evidence>
<feature type="compositionally biased region" description="Basic and acidic residues" evidence="3">
    <location>
        <begin position="1330"/>
        <end position="1344"/>
    </location>
</feature>
<feature type="region of interest" description="Disordered" evidence="3">
    <location>
        <begin position="592"/>
        <end position="632"/>
    </location>
</feature>
<feature type="compositionally biased region" description="Polar residues" evidence="3">
    <location>
        <begin position="1123"/>
        <end position="1146"/>
    </location>
</feature>
<feature type="compositionally biased region" description="Polar residues" evidence="3">
    <location>
        <begin position="1054"/>
        <end position="1063"/>
    </location>
</feature>
<feature type="compositionally biased region" description="Polar residues" evidence="3">
    <location>
        <begin position="1"/>
        <end position="13"/>
    </location>
</feature>
<keyword evidence="6" id="KW-1185">Reference proteome</keyword>
<name>A0AAE0T4L4_9BIVA</name>
<feature type="region of interest" description="Disordered" evidence="3">
    <location>
        <begin position="1307"/>
        <end position="1451"/>
    </location>
</feature>
<feature type="region of interest" description="Disordered" evidence="3">
    <location>
        <begin position="403"/>
        <end position="452"/>
    </location>
</feature>